<reference evidence="2 3" key="1">
    <citation type="submission" date="2024-03" db="EMBL/GenBank/DDBJ databases">
        <title>Human intestinal bacterial collection.</title>
        <authorList>
            <person name="Pauvert C."/>
            <person name="Hitch T.C.A."/>
            <person name="Clavel T."/>
        </authorList>
    </citation>
    <scope>NUCLEOTIDE SEQUENCE [LARGE SCALE GENOMIC DNA]</scope>
    <source>
        <strain evidence="2 3">CLA-AP-H27</strain>
    </source>
</reference>
<protein>
    <submittedName>
        <fullName evidence="2">DUF4387 family protein</fullName>
    </submittedName>
</protein>
<evidence type="ECO:0000313" key="3">
    <source>
        <dbReference type="Proteomes" id="UP001437460"/>
    </source>
</evidence>
<sequence>MMRTIENTVKYIRSKNAGPFWLTIDAFCNSVEDTEKVAAAFEREKEFIAKSYHVKPEDLEIYCLKHIQVAKISLPRVPVEGSRDERDMHGGQQYVNLLDIEC</sequence>
<dbReference type="Pfam" id="PF14330">
    <property type="entry name" value="DUF4387"/>
    <property type="match status" value="1"/>
</dbReference>
<accession>A0ABV1HLK4</accession>
<evidence type="ECO:0000259" key="1">
    <source>
        <dbReference type="Pfam" id="PF14330"/>
    </source>
</evidence>
<feature type="domain" description="DUF4387" evidence="1">
    <location>
        <begin position="7"/>
        <end position="101"/>
    </location>
</feature>
<dbReference type="RefSeq" id="WP_349229069.1">
    <property type="nucleotide sequence ID" value="NZ_JBBMFJ010000010.1"/>
</dbReference>
<dbReference type="Proteomes" id="UP001437460">
    <property type="component" value="Unassembled WGS sequence"/>
</dbReference>
<proteinExistence type="predicted"/>
<dbReference type="InterPro" id="IPR025496">
    <property type="entry name" value="DUF4387"/>
</dbReference>
<comment type="caution">
    <text evidence="2">The sequence shown here is derived from an EMBL/GenBank/DDBJ whole genome shotgun (WGS) entry which is preliminary data.</text>
</comment>
<name>A0ABV1HLK4_9FIRM</name>
<gene>
    <name evidence="2" type="ORF">WMO41_06635</name>
</gene>
<keyword evidence="3" id="KW-1185">Reference proteome</keyword>
<evidence type="ECO:0000313" key="2">
    <source>
        <dbReference type="EMBL" id="MEQ2562838.1"/>
    </source>
</evidence>
<organism evidence="2 3">
    <name type="scientific">Ventrimonas faecis</name>
    <dbReference type="NCBI Taxonomy" id="3133170"/>
    <lineage>
        <taxon>Bacteria</taxon>
        <taxon>Bacillati</taxon>
        <taxon>Bacillota</taxon>
        <taxon>Clostridia</taxon>
        <taxon>Lachnospirales</taxon>
        <taxon>Lachnospiraceae</taxon>
        <taxon>Ventrimonas</taxon>
    </lineage>
</organism>
<dbReference type="EMBL" id="JBBMFJ010000010">
    <property type="protein sequence ID" value="MEQ2562838.1"/>
    <property type="molecule type" value="Genomic_DNA"/>
</dbReference>